<evidence type="ECO:0000313" key="1">
    <source>
        <dbReference type="EMBL" id="CAD9675945.1"/>
    </source>
</evidence>
<reference evidence="1" key="1">
    <citation type="submission" date="2021-01" db="EMBL/GenBank/DDBJ databases">
        <authorList>
            <person name="Corre E."/>
            <person name="Pelletier E."/>
            <person name="Niang G."/>
            <person name="Scheremetjew M."/>
            <person name="Finn R."/>
            <person name="Kale V."/>
            <person name="Holt S."/>
            <person name="Cochrane G."/>
            <person name="Meng A."/>
            <person name="Brown T."/>
            <person name="Cohen L."/>
        </authorList>
    </citation>
    <scope>NUCLEOTIDE SEQUENCE</scope>
    <source>
        <strain evidence="1">NY070348D</strain>
    </source>
</reference>
<dbReference type="AlphaFoldDB" id="A0A7S2RPI2"/>
<name>A0A7S2RPI2_9STRA</name>
<accession>A0A7S2RPI2</accession>
<sequence>MQRVVLSSARVSLRRQSGVLSTQTARFSTGMEGTSFHKKGKALEDHYFKQLEEETKAKFGEMLHQKELQGLLAVLPENHGLSNEVIHDILNWKHDIIKK</sequence>
<proteinExistence type="predicted"/>
<protein>
    <submittedName>
        <fullName evidence="1">Uncharacterized protein</fullName>
    </submittedName>
</protein>
<gene>
    <name evidence="1" type="ORF">QSP1433_LOCUS5266</name>
</gene>
<organism evidence="1">
    <name type="scientific">Mucochytrium quahogii</name>
    <dbReference type="NCBI Taxonomy" id="96639"/>
    <lineage>
        <taxon>Eukaryota</taxon>
        <taxon>Sar</taxon>
        <taxon>Stramenopiles</taxon>
        <taxon>Bigyra</taxon>
        <taxon>Labyrinthulomycetes</taxon>
        <taxon>Thraustochytrida</taxon>
        <taxon>Thraustochytriidae</taxon>
        <taxon>Mucochytrium</taxon>
    </lineage>
</organism>
<dbReference type="EMBL" id="HBHK01008462">
    <property type="protein sequence ID" value="CAD9675945.1"/>
    <property type="molecule type" value="Transcribed_RNA"/>
</dbReference>